<dbReference type="InParanoid" id="A0A078ALU1"/>
<dbReference type="AlphaFoldDB" id="A0A078ALU1"/>
<dbReference type="InterPro" id="IPR023395">
    <property type="entry name" value="MCP_dom_sf"/>
</dbReference>
<keyword evidence="3 11" id="KW-0813">Transport</keyword>
<protein>
    <recommendedName>
        <fullName evidence="16">Mitochondrial carrier protein</fullName>
    </recommendedName>
</protein>
<comment type="similarity">
    <text evidence="2 11">Belongs to the mitochondrial carrier (TC 2.A.29) family.</text>
</comment>
<gene>
    <name evidence="14" type="primary">Contig11303.g12078</name>
    <name evidence="14" type="ORF">STYLEM_12373</name>
</gene>
<evidence type="ECO:0000256" key="3">
    <source>
        <dbReference type="ARBA" id="ARBA00022448"/>
    </source>
</evidence>
<evidence type="ECO:0000256" key="10">
    <source>
        <dbReference type="PROSITE-ProRule" id="PRU00282"/>
    </source>
</evidence>
<dbReference type="Proteomes" id="UP000039865">
    <property type="component" value="Unassembled WGS sequence"/>
</dbReference>
<dbReference type="SUPFAM" id="SSF103506">
    <property type="entry name" value="Mitochondrial carrier"/>
    <property type="match status" value="1"/>
</dbReference>
<dbReference type="PANTHER" id="PTHR46356">
    <property type="entry name" value="MITOCHONDRIAL 2-OXODICARBOXYLATE CARRIER"/>
    <property type="match status" value="1"/>
</dbReference>
<feature type="repeat" description="Solcar" evidence="10">
    <location>
        <begin position="37"/>
        <end position="117"/>
    </location>
</feature>
<sequence length="316" mass="36995">METEKKTQEPQISKDALQSKPVQQLNFQDKIRKRLSESKVAFYFGSSLAGFPIEHPLDSIKTQWQAKPHLRNEAAIIRDIYQSKGFQGFYAGALPNMTRCLLKNSYRYPLMVGLPNLYKNYLPESIREHKSLLKLLTGCSIALVESTILCPIERLKVYFMTTTEKITYRQFFKNYQNHLLKELFRGFGPLLARQSMAWTIFLQTDLFVKQQIRRIMKYDDKQEIPNMFLLPTSMIVALINTTLVMPFDCVKTHMEKRDPSSTYFGSFKVIYQSGGMLSFFTGFRLRFMLYFMNAFFIVTLLEKFESISTFLHSKKE</sequence>
<evidence type="ECO:0000256" key="7">
    <source>
        <dbReference type="ARBA" id="ARBA00022989"/>
    </source>
</evidence>
<evidence type="ECO:0000256" key="5">
    <source>
        <dbReference type="ARBA" id="ARBA00022737"/>
    </source>
</evidence>
<evidence type="ECO:0000256" key="13">
    <source>
        <dbReference type="SAM" id="Phobius"/>
    </source>
</evidence>
<evidence type="ECO:0000256" key="11">
    <source>
        <dbReference type="RuleBase" id="RU000488"/>
    </source>
</evidence>
<evidence type="ECO:0000313" key="15">
    <source>
        <dbReference type="Proteomes" id="UP000039865"/>
    </source>
</evidence>
<keyword evidence="6" id="KW-0999">Mitochondrion inner membrane</keyword>
<evidence type="ECO:0000256" key="12">
    <source>
        <dbReference type="SAM" id="MobiDB-lite"/>
    </source>
</evidence>
<dbReference type="EMBL" id="CCKQ01011757">
    <property type="protein sequence ID" value="CDW83330.1"/>
    <property type="molecule type" value="Genomic_DNA"/>
</dbReference>
<feature type="repeat" description="Solcar" evidence="10">
    <location>
        <begin position="224"/>
        <end position="307"/>
    </location>
</feature>
<proteinExistence type="inferred from homology"/>
<dbReference type="InterPro" id="IPR018108">
    <property type="entry name" value="MCP_transmembrane"/>
</dbReference>
<dbReference type="PANTHER" id="PTHR46356:SF1">
    <property type="entry name" value="MITOCHONDRIAL 2-OXODICARBOXYLATE CARRIER"/>
    <property type="match status" value="1"/>
</dbReference>
<evidence type="ECO:0000256" key="2">
    <source>
        <dbReference type="ARBA" id="ARBA00006375"/>
    </source>
</evidence>
<keyword evidence="5" id="KW-0677">Repeat</keyword>
<dbReference type="OrthoDB" id="434783at2759"/>
<comment type="subcellular location">
    <subcellularLocation>
        <location evidence="1">Mitochondrion inner membrane</location>
        <topology evidence="1">Multi-pass membrane protein</topology>
    </subcellularLocation>
</comment>
<reference evidence="14 15" key="1">
    <citation type="submission" date="2014-06" db="EMBL/GenBank/DDBJ databases">
        <authorList>
            <person name="Swart Estienne"/>
        </authorList>
    </citation>
    <scope>NUCLEOTIDE SEQUENCE [LARGE SCALE GENOMIC DNA]</scope>
    <source>
        <strain evidence="14 15">130c</strain>
    </source>
</reference>
<dbReference type="InterPro" id="IPR051752">
    <property type="entry name" value="Mito_2-oxodicarb_carrier"/>
</dbReference>
<keyword evidence="15" id="KW-1185">Reference proteome</keyword>
<organism evidence="14 15">
    <name type="scientific">Stylonychia lemnae</name>
    <name type="common">Ciliate</name>
    <dbReference type="NCBI Taxonomy" id="5949"/>
    <lineage>
        <taxon>Eukaryota</taxon>
        <taxon>Sar</taxon>
        <taxon>Alveolata</taxon>
        <taxon>Ciliophora</taxon>
        <taxon>Intramacronucleata</taxon>
        <taxon>Spirotrichea</taxon>
        <taxon>Stichotrichia</taxon>
        <taxon>Sporadotrichida</taxon>
        <taxon>Oxytrichidae</taxon>
        <taxon>Stylonychinae</taxon>
        <taxon>Stylonychia</taxon>
    </lineage>
</organism>
<dbReference type="Pfam" id="PF00153">
    <property type="entry name" value="Mito_carr"/>
    <property type="match status" value="3"/>
</dbReference>
<evidence type="ECO:0000256" key="4">
    <source>
        <dbReference type="ARBA" id="ARBA00022692"/>
    </source>
</evidence>
<evidence type="ECO:0008006" key="16">
    <source>
        <dbReference type="Google" id="ProtNLM"/>
    </source>
</evidence>
<evidence type="ECO:0000256" key="8">
    <source>
        <dbReference type="ARBA" id="ARBA00023128"/>
    </source>
</evidence>
<dbReference type="PROSITE" id="PS50920">
    <property type="entry name" value="SOLCAR"/>
    <property type="match status" value="2"/>
</dbReference>
<feature type="transmembrane region" description="Helical" evidence="13">
    <location>
        <begin position="262"/>
        <end position="281"/>
    </location>
</feature>
<dbReference type="Gene3D" id="1.50.40.10">
    <property type="entry name" value="Mitochondrial carrier domain"/>
    <property type="match status" value="1"/>
</dbReference>
<accession>A0A078ALU1</accession>
<feature type="transmembrane region" description="Helical" evidence="13">
    <location>
        <begin position="228"/>
        <end position="250"/>
    </location>
</feature>
<keyword evidence="8" id="KW-0496">Mitochondrion</keyword>
<keyword evidence="9 10" id="KW-0472">Membrane</keyword>
<feature type="region of interest" description="Disordered" evidence="12">
    <location>
        <begin position="1"/>
        <end position="21"/>
    </location>
</feature>
<keyword evidence="4 10" id="KW-0812">Transmembrane</keyword>
<dbReference type="GO" id="GO:0005743">
    <property type="term" value="C:mitochondrial inner membrane"/>
    <property type="evidence" value="ECO:0007669"/>
    <property type="project" value="UniProtKB-SubCell"/>
</dbReference>
<evidence type="ECO:0000256" key="6">
    <source>
        <dbReference type="ARBA" id="ARBA00022792"/>
    </source>
</evidence>
<keyword evidence="7 13" id="KW-1133">Transmembrane helix</keyword>
<dbReference type="OMA" id="FQMENNH"/>
<name>A0A078ALU1_STYLE</name>
<evidence type="ECO:0000313" key="14">
    <source>
        <dbReference type="EMBL" id="CDW83330.1"/>
    </source>
</evidence>
<evidence type="ECO:0000256" key="1">
    <source>
        <dbReference type="ARBA" id="ARBA00004448"/>
    </source>
</evidence>
<evidence type="ECO:0000256" key="9">
    <source>
        <dbReference type="ARBA" id="ARBA00023136"/>
    </source>
</evidence>